<evidence type="ECO:0000256" key="1">
    <source>
        <dbReference type="SAM" id="MobiDB-lite"/>
    </source>
</evidence>
<dbReference type="Pfam" id="PF13304">
    <property type="entry name" value="AAA_21"/>
    <property type="match status" value="1"/>
</dbReference>
<keyword evidence="3" id="KW-0067">ATP-binding</keyword>
<feature type="region of interest" description="Disordered" evidence="1">
    <location>
        <begin position="1"/>
        <end position="22"/>
    </location>
</feature>
<gene>
    <name evidence="3" type="ORF">EZ242_05825</name>
</gene>
<dbReference type="GO" id="GO:0005524">
    <property type="term" value="F:ATP binding"/>
    <property type="evidence" value="ECO:0007669"/>
    <property type="project" value="UniProtKB-KW"/>
</dbReference>
<accession>A0A4Z0BYM5</accession>
<evidence type="ECO:0000259" key="2">
    <source>
        <dbReference type="Pfam" id="PF13304"/>
    </source>
</evidence>
<protein>
    <submittedName>
        <fullName evidence="3">ATP-binding protein</fullName>
    </submittedName>
</protein>
<feature type="domain" description="ATPase AAA-type core" evidence="2">
    <location>
        <begin position="207"/>
        <end position="285"/>
    </location>
</feature>
<dbReference type="AlphaFoldDB" id="A0A4Z0BYM5"/>
<dbReference type="EMBL" id="SMLL01000002">
    <property type="protein sequence ID" value="TFZ03400.1"/>
    <property type="molecule type" value="Genomic_DNA"/>
</dbReference>
<name>A0A4Z0BYM5_9BURK</name>
<feature type="region of interest" description="Disordered" evidence="1">
    <location>
        <begin position="450"/>
        <end position="498"/>
    </location>
</feature>
<keyword evidence="3" id="KW-0547">Nucleotide-binding</keyword>
<keyword evidence="4" id="KW-1185">Reference proteome</keyword>
<proteinExistence type="predicted"/>
<organism evidence="3 4">
    <name type="scientific">Ramlibacter rhizophilus</name>
    <dbReference type="NCBI Taxonomy" id="1781167"/>
    <lineage>
        <taxon>Bacteria</taxon>
        <taxon>Pseudomonadati</taxon>
        <taxon>Pseudomonadota</taxon>
        <taxon>Betaproteobacteria</taxon>
        <taxon>Burkholderiales</taxon>
        <taxon>Comamonadaceae</taxon>
        <taxon>Ramlibacter</taxon>
    </lineage>
</organism>
<dbReference type="InterPro" id="IPR003959">
    <property type="entry name" value="ATPase_AAA_core"/>
</dbReference>
<feature type="compositionally biased region" description="Pro residues" evidence="1">
    <location>
        <begin position="1"/>
        <end position="10"/>
    </location>
</feature>
<feature type="compositionally biased region" description="Basic and acidic residues" evidence="1">
    <location>
        <begin position="457"/>
        <end position="470"/>
    </location>
</feature>
<evidence type="ECO:0000313" key="4">
    <source>
        <dbReference type="Proteomes" id="UP000297564"/>
    </source>
</evidence>
<evidence type="ECO:0000313" key="3">
    <source>
        <dbReference type="EMBL" id="TFZ03400.1"/>
    </source>
</evidence>
<reference evidence="3 4" key="1">
    <citation type="submission" date="2019-03" db="EMBL/GenBank/DDBJ databases">
        <title>Ramlibacter rhizophilus CCTCC AB2015357, whole genome shotgun sequence.</title>
        <authorList>
            <person name="Zhang X."/>
            <person name="Feng G."/>
            <person name="Zhu H."/>
        </authorList>
    </citation>
    <scope>NUCLEOTIDE SEQUENCE [LARGE SCALE GENOMIC DNA]</scope>
    <source>
        <strain evidence="3 4">CCTCC AB2015357</strain>
    </source>
</reference>
<dbReference type="OrthoDB" id="3322489at2"/>
<sequence length="498" mass="53570">MATPESPPFSTPSRPRSPRADCFSASRRRHFQGHPRRSHGGRVVQSVAVRRALGLYIRGWTADDQLRDEPEGDDEAVLTVRLTVDATLEPVWQIISERADEPRTISNRDRALFGLVRLAGDDARHLAWGQGSILSRLTGDSDEAAARLGAAYKAARDSANLSEIEALANAAGAAERFARSLGAYVESSYGPGLELGRGGVSTGSIALHDGGVPLRLAGLGSRRLATLAIQKSAIAEGAIVLVDEIEHGLEPHRVMGAISQLRADQARAQADGKPNGQILLTTHSEVAFSEAGAPSLRVCRTSRPDRVTTIVKPGAPEPIRALMRHAPRALFSRRIMISEGMTEVGILNGAREFWPPLHSGMPIEHVRGFIADGNGAEAPAIALGLRELGFDVALYRDSDTALPQAFPSSLPRLACPSSSTVMVSMWSTPSSRKPTTRRCSACSITFERSAARARSTRTRELPSNESRDPLQRPGGDQALVDHRTCRRHPNNFGRAGSA</sequence>
<dbReference type="Proteomes" id="UP000297564">
    <property type="component" value="Unassembled WGS sequence"/>
</dbReference>
<comment type="caution">
    <text evidence="3">The sequence shown here is derived from an EMBL/GenBank/DDBJ whole genome shotgun (WGS) entry which is preliminary data.</text>
</comment>
<dbReference type="GO" id="GO:0016887">
    <property type="term" value="F:ATP hydrolysis activity"/>
    <property type="evidence" value="ECO:0007669"/>
    <property type="project" value="InterPro"/>
</dbReference>